<protein>
    <submittedName>
        <fullName evidence="1">Uncharacterized protein</fullName>
    </submittedName>
</protein>
<dbReference type="Proteomes" id="UP000495940">
    <property type="component" value="Chromosome"/>
</dbReference>
<name>A0A6G5R6N0_9ACTN</name>
<evidence type="ECO:0000313" key="2">
    <source>
        <dbReference type="Proteomes" id="UP000495940"/>
    </source>
</evidence>
<organism evidence="1 2">
    <name type="scientific">Streptomyces hawaiiensis</name>
    <dbReference type="NCBI Taxonomy" id="67305"/>
    <lineage>
        <taxon>Bacteria</taxon>
        <taxon>Bacillati</taxon>
        <taxon>Actinomycetota</taxon>
        <taxon>Actinomycetes</taxon>
        <taxon>Kitasatosporales</taxon>
        <taxon>Streptomycetaceae</taxon>
        <taxon>Streptomyces</taxon>
    </lineage>
</organism>
<reference evidence="1 2" key="1">
    <citation type="submission" date="2017-06" db="EMBL/GenBank/DDBJ databases">
        <title>Complete Genome Sequence of Streptomyces hawaiiensis NRRL 15010 and insights into acyldepsipeptides biosynthesis.</title>
        <authorList>
            <person name="Mariita R.M."/>
            <person name="Sello J.K."/>
        </authorList>
    </citation>
    <scope>NUCLEOTIDE SEQUENCE [LARGE SCALE GENOMIC DNA]</scope>
    <source>
        <strain evidence="1 2">ATCC 12236</strain>
    </source>
</reference>
<dbReference type="AlphaFoldDB" id="A0A6G5R6N0"/>
<gene>
    <name evidence="1" type="ORF">CEB94_00190</name>
</gene>
<dbReference type="KEGG" id="shaw:CEB94_00190"/>
<evidence type="ECO:0000313" key="1">
    <source>
        <dbReference type="EMBL" id="QCD53534.1"/>
    </source>
</evidence>
<sequence>MRRTVNVLHRREPGQNSQGVHDAVYVLREPQARQAAAPVIAAGATDALEAARATVLRAHLSVQLRVEDLPTAVADCVDFAHSPLTPGTESCQASFLLCTACPNARVHPGHHPRLAHLHRAIASLRPVLPDAVWEAEWRDPYLRLEDLRRRLGETAWQRAQATVTAEERTLVEALMKGHLDP</sequence>
<accession>A0A6G5R6N0</accession>
<keyword evidence="2" id="KW-1185">Reference proteome</keyword>
<dbReference type="EMBL" id="CP021978">
    <property type="protein sequence ID" value="QCD53534.1"/>
    <property type="molecule type" value="Genomic_DNA"/>
</dbReference>
<proteinExistence type="predicted"/>
<dbReference type="RefSeq" id="WP_175430233.1">
    <property type="nucleotide sequence ID" value="NZ_CP021978.1"/>
</dbReference>